<evidence type="ECO:0000256" key="6">
    <source>
        <dbReference type="ARBA" id="ARBA00023157"/>
    </source>
</evidence>
<feature type="signal peptide" evidence="9">
    <location>
        <begin position="1"/>
        <end position="22"/>
    </location>
</feature>
<keyword evidence="12" id="KW-1185">Reference proteome</keyword>
<keyword evidence="2" id="KW-1003">Cell membrane</keyword>
<dbReference type="GO" id="GO:0009617">
    <property type="term" value="P:response to bacterium"/>
    <property type="evidence" value="ECO:0007669"/>
    <property type="project" value="TreeGrafter"/>
</dbReference>
<dbReference type="Proteomes" id="UP000257200">
    <property type="component" value="Unplaced"/>
</dbReference>
<feature type="domain" description="Ig-like" evidence="10">
    <location>
        <begin position="17"/>
        <end position="110"/>
    </location>
</feature>
<keyword evidence="6" id="KW-1015">Disulfide bond</keyword>
<dbReference type="CDD" id="cd00099">
    <property type="entry name" value="IgV"/>
    <property type="match status" value="1"/>
</dbReference>
<protein>
    <submittedName>
        <fullName evidence="11">Uncharacterized LOC110971792</fullName>
    </submittedName>
</protein>
<evidence type="ECO:0000256" key="2">
    <source>
        <dbReference type="ARBA" id="ARBA00022475"/>
    </source>
</evidence>
<evidence type="ECO:0000256" key="3">
    <source>
        <dbReference type="ARBA" id="ARBA00022729"/>
    </source>
</evidence>
<dbReference type="GeneTree" id="ENSGT00940000177228"/>
<evidence type="ECO:0000256" key="1">
    <source>
        <dbReference type="ARBA" id="ARBA00004236"/>
    </source>
</evidence>
<keyword evidence="5 8" id="KW-0472">Membrane</keyword>
<dbReference type="SMART" id="SM00409">
    <property type="entry name" value="IG"/>
    <property type="match status" value="1"/>
</dbReference>
<reference evidence="11" key="1">
    <citation type="submission" date="2025-08" db="UniProtKB">
        <authorList>
            <consortium name="Ensembl"/>
        </authorList>
    </citation>
    <scope>IDENTIFICATION</scope>
</reference>
<keyword evidence="8" id="KW-1133">Transmembrane helix</keyword>
<evidence type="ECO:0000256" key="9">
    <source>
        <dbReference type="SAM" id="SignalP"/>
    </source>
</evidence>
<dbReference type="SUPFAM" id="SSF48726">
    <property type="entry name" value="Immunoglobulin"/>
    <property type="match status" value="1"/>
</dbReference>
<dbReference type="InterPro" id="IPR003599">
    <property type="entry name" value="Ig_sub"/>
</dbReference>
<name>A0A3Q1FIB3_9TELE</name>
<feature type="chain" id="PRO_5018657025" evidence="9">
    <location>
        <begin position="23"/>
        <end position="208"/>
    </location>
</feature>
<keyword evidence="7" id="KW-0325">Glycoprotein</keyword>
<dbReference type="InterPro" id="IPR007110">
    <property type="entry name" value="Ig-like_dom"/>
</dbReference>
<keyword evidence="8" id="KW-0812">Transmembrane</keyword>
<dbReference type="Gene3D" id="2.60.40.10">
    <property type="entry name" value="Immunoglobulins"/>
    <property type="match status" value="1"/>
</dbReference>
<accession>A0A3Q1FIB3</accession>
<dbReference type="Pfam" id="PF07686">
    <property type="entry name" value="V-set"/>
    <property type="match status" value="1"/>
</dbReference>
<evidence type="ECO:0000256" key="7">
    <source>
        <dbReference type="ARBA" id="ARBA00023180"/>
    </source>
</evidence>
<evidence type="ECO:0000256" key="4">
    <source>
        <dbReference type="ARBA" id="ARBA00022859"/>
    </source>
</evidence>
<organism evidence="11 12">
    <name type="scientific">Acanthochromis polyacanthus</name>
    <name type="common">spiny chromis</name>
    <dbReference type="NCBI Taxonomy" id="80966"/>
    <lineage>
        <taxon>Eukaryota</taxon>
        <taxon>Metazoa</taxon>
        <taxon>Chordata</taxon>
        <taxon>Craniata</taxon>
        <taxon>Vertebrata</taxon>
        <taxon>Euteleostomi</taxon>
        <taxon>Actinopterygii</taxon>
        <taxon>Neopterygii</taxon>
        <taxon>Teleostei</taxon>
        <taxon>Neoteleostei</taxon>
        <taxon>Acanthomorphata</taxon>
        <taxon>Ovalentaria</taxon>
        <taxon>Pomacentridae</taxon>
        <taxon>Acanthochromis</taxon>
    </lineage>
</organism>
<dbReference type="GO" id="GO:0005886">
    <property type="term" value="C:plasma membrane"/>
    <property type="evidence" value="ECO:0007669"/>
    <property type="project" value="UniProtKB-SubCell"/>
</dbReference>
<sequence length="208" mass="22705">MRNFTFIAALLCTVRWISVSVSEFVTMEVQPGAEVTLTCNNFSGAASNIFWYRMTCGGSASCISSMRGSEAKVSLCKGFHQDKFHMESNGTKLSLKIKSVDVSDSGMYFCGCCEGGPPIAHRPQYLNVQEKSDENTNLMVVILGGLTVFLVMVVIGLVVKIKTLQNSDPDSLNYAPLSFHPKMNSSQRPEREMQSTVVYAATQSGNCA</sequence>
<keyword evidence="4" id="KW-0391">Immunity</keyword>
<evidence type="ECO:0000259" key="10">
    <source>
        <dbReference type="PROSITE" id="PS50835"/>
    </source>
</evidence>
<comment type="subcellular location">
    <subcellularLocation>
        <location evidence="1">Cell membrane</location>
    </subcellularLocation>
</comment>
<dbReference type="Ensembl" id="ENSAPOT00000025014.1">
    <property type="protein sequence ID" value="ENSAPOP00000016109.1"/>
    <property type="gene ID" value="ENSAPOG00000019250.1"/>
</dbReference>
<proteinExistence type="predicted"/>
<keyword evidence="3 9" id="KW-0732">Signal</keyword>
<evidence type="ECO:0000256" key="5">
    <source>
        <dbReference type="ARBA" id="ARBA00023136"/>
    </source>
</evidence>
<dbReference type="InterPro" id="IPR052051">
    <property type="entry name" value="TCR_complex_component"/>
</dbReference>
<dbReference type="InterPro" id="IPR013106">
    <property type="entry name" value="Ig_V-set"/>
</dbReference>
<dbReference type="PROSITE" id="PS50835">
    <property type="entry name" value="IG_LIKE"/>
    <property type="match status" value="1"/>
</dbReference>
<feature type="transmembrane region" description="Helical" evidence="8">
    <location>
        <begin position="138"/>
        <end position="159"/>
    </location>
</feature>
<dbReference type="PANTHER" id="PTHR19433:SF111">
    <property type="entry name" value="T CELL RECEPTOR ALPHA VARIABLE 4"/>
    <property type="match status" value="1"/>
</dbReference>
<reference evidence="11" key="2">
    <citation type="submission" date="2025-09" db="UniProtKB">
        <authorList>
            <consortium name="Ensembl"/>
        </authorList>
    </citation>
    <scope>IDENTIFICATION</scope>
</reference>
<dbReference type="AlphaFoldDB" id="A0A3Q1FIB3"/>
<dbReference type="PANTHER" id="PTHR19433">
    <property type="entry name" value="T-CELL RECEPTOR ALPHA CHAIN V REGION-RELATED"/>
    <property type="match status" value="1"/>
</dbReference>
<evidence type="ECO:0000313" key="11">
    <source>
        <dbReference type="Ensembl" id="ENSAPOP00000016109.1"/>
    </source>
</evidence>
<dbReference type="InterPro" id="IPR036179">
    <property type="entry name" value="Ig-like_dom_sf"/>
</dbReference>
<dbReference type="GO" id="GO:0002376">
    <property type="term" value="P:immune system process"/>
    <property type="evidence" value="ECO:0007669"/>
    <property type="project" value="UniProtKB-KW"/>
</dbReference>
<evidence type="ECO:0000313" key="12">
    <source>
        <dbReference type="Proteomes" id="UP000257200"/>
    </source>
</evidence>
<dbReference type="InterPro" id="IPR013783">
    <property type="entry name" value="Ig-like_fold"/>
</dbReference>
<evidence type="ECO:0000256" key="8">
    <source>
        <dbReference type="SAM" id="Phobius"/>
    </source>
</evidence>